<organism evidence="1 2">
    <name type="scientific">Arthrobacter caoxuetaonis</name>
    <dbReference type="NCBI Taxonomy" id="2886935"/>
    <lineage>
        <taxon>Bacteria</taxon>
        <taxon>Bacillati</taxon>
        <taxon>Actinomycetota</taxon>
        <taxon>Actinomycetes</taxon>
        <taxon>Micrococcales</taxon>
        <taxon>Micrococcaceae</taxon>
        <taxon>Arthrobacter</taxon>
    </lineage>
</organism>
<dbReference type="InterPro" id="IPR027417">
    <property type="entry name" value="P-loop_NTPase"/>
</dbReference>
<sequence>MNITGLHGFARSGKDTAGRHLIEHHGAVRFAFGDTLKEQAAALDFRLDGTVSLAGLVETSGSWEAAAGHRAYGAEVRRCLSVYQGLISAEFGDDRAAADLVDDLLVLDPMIDGHTTLAGLLRELDGDWEQAKDHRLHGPEVRRFLQVYATELCRMNYGSDCWVRKVEQKVRASGAEEVVLTDVRFDSEAAWIVENGGRIIEIVRPGVGPVNGHSSEQGIDPAFISATVINDGTLDDLASRIEEAKKLSPISAMAA</sequence>
<dbReference type="SUPFAM" id="SSF52540">
    <property type="entry name" value="P-loop containing nucleoside triphosphate hydrolases"/>
    <property type="match status" value="1"/>
</dbReference>
<comment type="caution">
    <text evidence="1">The sequence shown here is derived from an EMBL/GenBank/DDBJ whole genome shotgun (WGS) entry which is preliminary data.</text>
</comment>
<name>A0A9X1MGR0_9MICC</name>
<dbReference type="AlphaFoldDB" id="A0A9X1MGR0"/>
<dbReference type="EMBL" id="JAJFZV010000020">
    <property type="protein sequence ID" value="MCC3299823.1"/>
    <property type="molecule type" value="Genomic_DNA"/>
</dbReference>
<dbReference type="Pfam" id="PF21448">
    <property type="entry name" value="DNMK"/>
    <property type="match status" value="1"/>
</dbReference>
<dbReference type="Gene3D" id="3.40.50.300">
    <property type="entry name" value="P-loop containing nucleotide triphosphate hydrolases"/>
    <property type="match status" value="1"/>
</dbReference>
<evidence type="ECO:0000313" key="1">
    <source>
        <dbReference type="EMBL" id="MCC3299823.1"/>
    </source>
</evidence>
<evidence type="ECO:0000313" key="2">
    <source>
        <dbReference type="Proteomes" id="UP001139158"/>
    </source>
</evidence>
<proteinExistence type="predicted"/>
<evidence type="ECO:0008006" key="3">
    <source>
        <dbReference type="Google" id="ProtNLM"/>
    </source>
</evidence>
<keyword evidence="2" id="KW-1185">Reference proteome</keyword>
<protein>
    <recommendedName>
        <fullName evidence="3">Deoxynucleotide monophosphate kinase</fullName>
    </recommendedName>
</protein>
<dbReference type="InterPro" id="IPR048444">
    <property type="entry name" value="DNMK"/>
</dbReference>
<dbReference type="RefSeq" id="WP_227897845.1">
    <property type="nucleotide sequence ID" value="NZ_CP099467.1"/>
</dbReference>
<accession>A0A9X1MGR0</accession>
<dbReference type="Proteomes" id="UP001139158">
    <property type="component" value="Unassembled WGS sequence"/>
</dbReference>
<reference evidence="1" key="1">
    <citation type="submission" date="2021-10" db="EMBL/GenBank/DDBJ databases">
        <title>Novel species in genus Arthrobacter.</title>
        <authorList>
            <person name="Liu Y."/>
        </authorList>
    </citation>
    <scope>NUCLEOTIDE SEQUENCE</scope>
    <source>
        <strain evidence="1">Zg-Y453</strain>
    </source>
</reference>
<gene>
    <name evidence="1" type="ORF">LJ757_18855</name>
</gene>